<dbReference type="Proteomes" id="UP000193986">
    <property type="component" value="Unassembled WGS sequence"/>
</dbReference>
<gene>
    <name evidence="2" type="ORF">BCR39DRAFT_516095</name>
</gene>
<comment type="caution">
    <text evidence="2">The sequence shown here is derived from an EMBL/GenBank/DDBJ whole genome shotgun (WGS) entry which is preliminary data.</text>
</comment>
<dbReference type="AlphaFoldDB" id="A0A1Y2BJT6"/>
<dbReference type="InParanoid" id="A0A1Y2BJT6"/>
<feature type="compositionally biased region" description="Polar residues" evidence="1">
    <location>
        <begin position="1"/>
        <end position="13"/>
    </location>
</feature>
<feature type="region of interest" description="Disordered" evidence="1">
    <location>
        <begin position="1"/>
        <end position="24"/>
    </location>
</feature>
<accession>A0A1Y2BJT6</accession>
<evidence type="ECO:0000256" key="1">
    <source>
        <dbReference type="SAM" id="MobiDB-lite"/>
    </source>
</evidence>
<protein>
    <submittedName>
        <fullName evidence="2">Uncharacterized protein</fullName>
    </submittedName>
</protein>
<evidence type="ECO:0000313" key="2">
    <source>
        <dbReference type="EMBL" id="ORY35014.1"/>
    </source>
</evidence>
<dbReference type="EMBL" id="MCFC01000002">
    <property type="protein sequence ID" value="ORY35014.1"/>
    <property type="molecule type" value="Genomic_DNA"/>
</dbReference>
<sequence length="463" mass="51992">MSSTHHNQSSASITRGRYRDPDTGVLHSEGGILLASYQSQILDTKPGEVYDIRRKDMERRPTADGSTLHMQTHFRYRGMIEPTDSDLLHWLTAVSTGDSEKSFKLISAKDPPSWPPTSGPYLKVGLSNQQLFATCYMMPDDTLTIQFYNFEERNKFYISTELSPSRPLHRVLYGLPARPWPIEYQRFVSEISSASGNIADKMWSDGIAPRRPSTRPILELAADDFQSYQKLGPMPEDWEETLRQCGASQLVLYPWIPKDEETREVADYATKEMFKAAHDARLQLNDLSHVSVLSSDFDSLSVSMTKIFASNFSLAAVDFASMSDAAPISVEGMSQLLDSITRVDEIEQNDEDHPSHWTNMSVPNTLSFPPQSMINVYDPARSTLGFGAGSVPPSLTELPVGYRVLTKNEYPIPTNSGTRVNIFFRDFKPHDSLEEWTGEEDSLPLSARTRLTLVRASEVAGED</sequence>
<reference evidence="2 3" key="1">
    <citation type="submission" date="2016-07" db="EMBL/GenBank/DDBJ databases">
        <title>Pervasive Adenine N6-methylation of Active Genes in Fungi.</title>
        <authorList>
            <consortium name="DOE Joint Genome Institute"/>
            <person name="Mondo S.J."/>
            <person name="Dannebaum R.O."/>
            <person name="Kuo R.C."/>
            <person name="Labutti K."/>
            <person name="Haridas S."/>
            <person name="Kuo A."/>
            <person name="Salamov A."/>
            <person name="Ahrendt S.R."/>
            <person name="Lipzen A."/>
            <person name="Sullivan W."/>
            <person name="Andreopoulos W.B."/>
            <person name="Clum A."/>
            <person name="Lindquist E."/>
            <person name="Daum C."/>
            <person name="Ramamoorthy G.K."/>
            <person name="Gryganskyi A."/>
            <person name="Culley D."/>
            <person name="Magnuson J.K."/>
            <person name="James T.Y."/>
            <person name="O'Malley M.A."/>
            <person name="Stajich J.E."/>
            <person name="Spatafora J.W."/>
            <person name="Visel A."/>
            <person name="Grigoriev I.V."/>
        </authorList>
    </citation>
    <scope>NUCLEOTIDE SEQUENCE [LARGE SCALE GENOMIC DNA]</scope>
    <source>
        <strain evidence="2 3">68-887.2</strain>
    </source>
</reference>
<name>A0A1Y2BJT6_9TREE</name>
<organism evidence="2 3">
    <name type="scientific">Naematelia encephala</name>
    <dbReference type="NCBI Taxonomy" id="71784"/>
    <lineage>
        <taxon>Eukaryota</taxon>
        <taxon>Fungi</taxon>
        <taxon>Dikarya</taxon>
        <taxon>Basidiomycota</taxon>
        <taxon>Agaricomycotina</taxon>
        <taxon>Tremellomycetes</taxon>
        <taxon>Tremellales</taxon>
        <taxon>Naemateliaceae</taxon>
        <taxon>Naematelia</taxon>
    </lineage>
</organism>
<keyword evidence="3" id="KW-1185">Reference proteome</keyword>
<proteinExistence type="predicted"/>
<evidence type="ECO:0000313" key="3">
    <source>
        <dbReference type="Proteomes" id="UP000193986"/>
    </source>
</evidence>